<comment type="caution">
    <text evidence="5">The sequence shown here is derived from an EMBL/GenBank/DDBJ whole genome shotgun (WGS) entry which is preliminary data.</text>
</comment>
<keyword evidence="2" id="KW-0343">GTPase activation</keyword>
<dbReference type="GO" id="GO:0005634">
    <property type="term" value="C:nucleus"/>
    <property type="evidence" value="ECO:0007669"/>
    <property type="project" value="TreeGrafter"/>
</dbReference>
<dbReference type="SUPFAM" id="SSF52047">
    <property type="entry name" value="RNI-like"/>
    <property type="match status" value="1"/>
</dbReference>
<protein>
    <submittedName>
        <fullName evidence="5">Leucine-rich repeat-containing protein 34</fullName>
    </submittedName>
</protein>
<dbReference type="InterPro" id="IPR032675">
    <property type="entry name" value="LRR_dom_sf"/>
</dbReference>
<comment type="subcellular location">
    <subcellularLocation>
        <location evidence="1">Cytoplasm</location>
        <location evidence="1">Cytoskeleton</location>
        <location evidence="1">Cilium axoneme</location>
    </subcellularLocation>
</comment>
<dbReference type="GO" id="GO:0005829">
    <property type="term" value="C:cytosol"/>
    <property type="evidence" value="ECO:0007669"/>
    <property type="project" value="TreeGrafter"/>
</dbReference>
<dbReference type="PANTHER" id="PTHR24113:SF12">
    <property type="entry name" value="RAN GTPASE-ACTIVATING PROTEIN 1"/>
    <property type="match status" value="1"/>
</dbReference>
<dbReference type="Pfam" id="PF13516">
    <property type="entry name" value="LRR_6"/>
    <property type="match status" value="3"/>
</dbReference>
<keyword evidence="6" id="KW-1185">Reference proteome</keyword>
<evidence type="ECO:0000256" key="2">
    <source>
        <dbReference type="ARBA" id="ARBA00022468"/>
    </source>
</evidence>
<dbReference type="GO" id="GO:0005096">
    <property type="term" value="F:GTPase activator activity"/>
    <property type="evidence" value="ECO:0007669"/>
    <property type="project" value="UniProtKB-KW"/>
</dbReference>
<dbReference type="OrthoDB" id="537968at2759"/>
<gene>
    <name evidence="5" type="ORF">PPROV_001013000</name>
</gene>
<accession>A0A830HW66</accession>
<keyword evidence="4" id="KW-0677">Repeat</keyword>
<evidence type="ECO:0000256" key="3">
    <source>
        <dbReference type="ARBA" id="ARBA00022614"/>
    </source>
</evidence>
<dbReference type="SMART" id="SM00368">
    <property type="entry name" value="LRR_RI"/>
    <property type="match status" value="4"/>
</dbReference>
<evidence type="ECO:0000313" key="6">
    <source>
        <dbReference type="Proteomes" id="UP000660262"/>
    </source>
</evidence>
<dbReference type="EMBL" id="BNJQ01000034">
    <property type="protein sequence ID" value="GHP11402.1"/>
    <property type="molecule type" value="Genomic_DNA"/>
</dbReference>
<dbReference type="InterPro" id="IPR027038">
    <property type="entry name" value="RanGap"/>
</dbReference>
<keyword evidence="3" id="KW-0433">Leucine-rich repeat</keyword>
<name>A0A830HW66_9CHLO</name>
<dbReference type="Proteomes" id="UP000660262">
    <property type="component" value="Unassembled WGS sequence"/>
</dbReference>
<dbReference type="GO" id="GO:0005930">
    <property type="term" value="C:axoneme"/>
    <property type="evidence" value="ECO:0007669"/>
    <property type="project" value="UniProtKB-SubCell"/>
</dbReference>
<proteinExistence type="predicted"/>
<sequence>MPFAFTTSVPSSRGAMSFANSTTANVSPAMLVAMSTMVTTASSATFLSIEDETSVHVAKMLARNNTLTALNLGKHRMRDHGCHTLVDYGLTRNATLRKLNLRCNELTEMGGAAIHRLLTQHPEVTWLDLSCNRLATRGVMDVAQALPFNYTLDHLDVHSNGIESDGIVALAENALRSTRLTSLRLWGNHIGVRAAEAVMQLVTDSAEDTRPLELDVEPYEVGDRVCVARLSPNEPPSAVVMSVA</sequence>
<dbReference type="GO" id="GO:0006913">
    <property type="term" value="P:nucleocytoplasmic transport"/>
    <property type="evidence" value="ECO:0007669"/>
    <property type="project" value="TreeGrafter"/>
</dbReference>
<dbReference type="Gene3D" id="3.80.10.10">
    <property type="entry name" value="Ribonuclease Inhibitor"/>
    <property type="match status" value="1"/>
</dbReference>
<dbReference type="InterPro" id="IPR001611">
    <property type="entry name" value="Leu-rich_rpt"/>
</dbReference>
<dbReference type="GO" id="GO:0031267">
    <property type="term" value="F:small GTPase binding"/>
    <property type="evidence" value="ECO:0007669"/>
    <property type="project" value="TreeGrafter"/>
</dbReference>
<reference evidence="5" key="1">
    <citation type="submission" date="2020-10" db="EMBL/GenBank/DDBJ databases">
        <title>Unveiling of a novel bifunctional photoreceptor, Dualchrome1, isolated from a cosmopolitan green alga.</title>
        <authorList>
            <person name="Suzuki S."/>
            <person name="Kawachi M."/>
        </authorList>
    </citation>
    <scope>NUCLEOTIDE SEQUENCE</scope>
    <source>
        <strain evidence="5">NIES 2893</strain>
    </source>
</reference>
<evidence type="ECO:0000256" key="1">
    <source>
        <dbReference type="ARBA" id="ARBA00004430"/>
    </source>
</evidence>
<dbReference type="PANTHER" id="PTHR24113">
    <property type="entry name" value="RAN GTPASE-ACTIVATING PROTEIN 1"/>
    <property type="match status" value="1"/>
</dbReference>
<dbReference type="GO" id="GO:0048471">
    <property type="term" value="C:perinuclear region of cytoplasm"/>
    <property type="evidence" value="ECO:0007669"/>
    <property type="project" value="TreeGrafter"/>
</dbReference>
<evidence type="ECO:0000256" key="4">
    <source>
        <dbReference type="ARBA" id="ARBA00022737"/>
    </source>
</evidence>
<dbReference type="AlphaFoldDB" id="A0A830HW66"/>
<evidence type="ECO:0000313" key="5">
    <source>
        <dbReference type="EMBL" id="GHP11402.1"/>
    </source>
</evidence>
<organism evidence="5 6">
    <name type="scientific">Pycnococcus provasolii</name>
    <dbReference type="NCBI Taxonomy" id="41880"/>
    <lineage>
        <taxon>Eukaryota</taxon>
        <taxon>Viridiplantae</taxon>
        <taxon>Chlorophyta</taxon>
        <taxon>Pseudoscourfieldiophyceae</taxon>
        <taxon>Pseudoscourfieldiales</taxon>
        <taxon>Pycnococcaceae</taxon>
        <taxon>Pycnococcus</taxon>
    </lineage>
</organism>